<protein>
    <submittedName>
        <fullName evidence="2">DUF262 domain-containing protein</fullName>
    </submittedName>
</protein>
<dbReference type="EMBL" id="JACIVI010000001">
    <property type="protein sequence ID" value="MBB1161430.1"/>
    <property type="molecule type" value="Genomic_DNA"/>
</dbReference>
<comment type="caution">
    <text evidence="2">The sequence shown here is derived from an EMBL/GenBank/DDBJ whole genome shotgun (WGS) entry which is preliminary data.</text>
</comment>
<dbReference type="RefSeq" id="WP_182662210.1">
    <property type="nucleotide sequence ID" value="NZ_JACIVI010000001.1"/>
</dbReference>
<keyword evidence="3" id="KW-1185">Reference proteome</keyword>
<evidence type="ECO:0000313" key="3">
    <source>
        <dbReference type="Proteomes" id="UP000586093"/>
    </source>
</evidence>
<dbReference type="InterPro" id="IPR004919">
    <property type="entry name" value="GmrSD_N"/>
</dbReference>
<dbReference type="Proteomes" id="UP000586093">
    <property type="component" value="Unassembled WGS sequence"/>
</dbReference>
<gene>
    <name evidence="2" type="ORF">H4F90_05485</name>
</gene>
<evidence type="ECO:0000313" key="2">
    <source>
        <dbReference type="EMBL" id="MBB1161430.1"/>
    </source>
</evidence>
<reference evidence="2 3" key="1">
    <citation type="submission" date="2020-08" db="EMBL/GenBank/DDBJ databases">
        <title>Aquariorum lacteus gen. nov., sp. nov., a new member of the family Comamonadaceae, isolated from freshwater aquarium.</title>
        <authorList>
            <person name="Chun S.-J."/>
        </authorList>
    </citation>
    <scope>NUCLEOTIDE SEQUENCE [LARGE SCALE GENOMIC DNA]</scope>
    <source>
        <strain evidence="2 3">SJAQ100</strain>
    </source>
</reference>
<sequence length="371" mass="42095">MDSTQQIPPTDEVEVDDLDEVNEVIPTAYSITSYGADYPVDGLVKRLEQGDIIVPLFSLVPEAGQSTVGFQREFVWRKPQCDRFIESLLLGLPVPGIFLVKEATGKHLVLDGQQRLKTLQYFYSGIFQGKEFVLEGVQDKWEGRSYKTLDADDRRRLDDSIIHATIVRQDEPSDDQSSVYLIFERLNSGGIFLQPQEIRVALYHGAFASLLSSLNTNESWRRLYGKKSARLKDLELILRFFALHFHSDQYRRPMKEFLNRYMASNVQLQRHPEASLRPLFNDTVDAACKLLGERAFRLQKTVNAALVDSVMIGLASRLANGPILDAASARTSYETMLNTPDFQTWITRSTADEDFVKKRLDCAKAAFANAK</sequence>
<dbReference type="PANTHER" id="PTHR39639:SF1">
    <property type="entry name" value="DUF262 DOMAIN-CONTAINING PROTEIN"/>
    <property type="match status" value="1"/>
</dbReference>
<evidence type="ECO:0000259" key="1">
    <source>
        <dbReference type="Pfam" id="PF03235"/>
    </source>
</evidence>
<feature type="domain" description="GmrSD restriction endonucleases N-terminal" evidence="1">
    <location>
        <begin position="70"/>
        <end position="203"/>
    </location>
</feature>
<dbReference type="AlphaFoldDB" id="A0A839HPS4"/>
<name>A0A839HPS4_9BURK</name>
<organism evidence="2 3">
    <name type="scientific">Aquariibacter albus</name>
    <dbReference type="NCBI Taxonomy" id="2759899"/>
    <lineage>
        <taxon>Bacteria</taxon>
        <taxon>Pseudomonadati</taxon>
        <taxon>Pseudomonadota</taxon>
        <taxon>Betaproteobacteria</taxon>
        <taxon>Burkholderiales</taxon>
        <taxon>Sphaerotilaceae</taxon>
        <taxon>Aquariibacter</taxon>
    </lineage>
</organism>
<accession>A0A839HPS4</accession>
<dbReference type="PANTHER" id="PTHR39639">
    <property type="entry name" value="CHROMOSOME 16, WHOLE GENOME SHOTGUN SEQUENCE"/>
    <property type="match status" value="1"/>
</dbReference>
<proteinExistence type="predicted"/>
<dbReference type="Pfam" id="PF03235">
    <property type="entry name" value="GmrSD_N"/>
    <property type="match status" value="1"/>
</dbReference>